<dbReference type="EMBL" id="AVOT02064586">
    <property type="protein sequence ID" value="MBW0556941.1"/>
    <property type="molecule type" value="Genomic_DNA"/>
</dbReference>
<dbReference type="Proteomes" id="UP000765509">
    <property type="component" value="Unassembled WGS sequence"/>
</dbReference>
<sequence>MQGNESIAPLNLANISSSTNYYDNDSIVTREAIADTEISIKLDSPAQASSVAYIKACNQHASVTINMQEALRMLYIEQEHQTRQKAAIAAGADEASEPILMLIISFPFLLYYSYIIMLTDLYVFFFKLFFK</sequence>
<name>A0A9Q3PEE1_9BASI</name>
<protein>
    <submittedName>
        <fullName evidence="2">Uncharacterized protein</fullName>
    </submittedName>
</protein>
<evidence type="ECO:0000313" key="3">
    <source>
        <dbReference type="Proteomes" id="UP000765509"/>
    </source>
</evidence>
<feature type="transmembrane region" description="Helical" evidence="1">
    <location>
        <begin position="109"/>
        <end position="130"/>
    </location>
</feature>
<reference evidence="2" key="1">
    <citation type="submission" date="2021-03" db="EMBL/GenBank/DDBJ databases">
        <title>Draft genome sequence of rust myrtle Austropuccinia psidii MF-1, a brazilian biotype.</title>
        <authorList>
            <person name="Quecine M.C."/>
            <person name="Pachon D.M.R."/>
            <person name="Bonatelli M.L."/>
            <person name="Correr F.H."/>
            <person name="Franceschini L.M."/>
            <person name="Leite T.F."/>
            <person name="Margarido G.R.A."/>
            <person name="Almeida C.A."/>
            <person name="Ferrarezi J.A."/>
            <person name="Labate C.A."/>
        </authorList>
    </citation>
    <scope>NUCLEOTIDE SEQUENCE</scope>
    <source>
        <strain evidence="2">MF-1</strain>
    </source>
</reference>
<gene>
    <name evidence="2" type="ORF">O181_096656</name>
</gene>
<evidence type="ECO:0000313" key="2">
    <source>
        <dbReference type="EMBL" id="MBW0556941.1"/>
    </source>
</evidence>
<comment type="caution">
    <text evidence="2">The sequence shown here is derived from an EMBL/GenBank/DDBJ whole genome shotgun (WGS) entry which is preliminary data.</text>
</comment>
<keyword evidence="1" id="KW-0812">Transmembrane</keyword>
<accession>A0A9Q3PEE1</accession>
<evidence type="ECO:0000256" key="1">
    <source>
        <dbReference type="SAM" id="Phobius"/>
    </source>
</evidence>
<keyword evidence="1" id="KW-0472">Membrane</keyword>
<keyword evidence="3" id="KW-1185">Reference proteome</keyword>
<proteinExistence type="predicted"/>
<dbReference type="AlphaFoldDB" id="A0A9Q3PEE1"/>
<organism evidence="2 3">
    <name type="scientific">Austropuccinia psidii MF-1</name>
    <dbReference type="NCBI Taxonomy" id="1389203"/>
    <lineage>
        <taxon>Eukaryota</taxon>
        <taxon>Fungi</taxon>
        <taxon>Dikarya</taxon>
        <taxon>Basidiomycota</taxon>
        <taxon>Pucciniomycotina</taxon>
        <taxon>Pucciniomycetes</taxon>
        <taxon>Pucciniales</taxon>
        <taxon>Sphaerophragmiaceae</taxon>
        <taxon>Austropuccinia</taxon>
    </lineage>
</organism>
<keyword evidence="1" id="KW-1133">Transmembrane helix</keyword>